<dbReference type="Proteomes" id="UP000018877">
    <property type="component" value="Unassembled WGS sequence"/>
</dbReference>
<accession>A0AB94ILB9</accession>
<proteinExistence type="predicted"/>
<dbReference type="AlphaFoldDB" id="A0AB94ILB9"/>
<keyword evidence="2" id="KW-1185">Reference proteome</keyword>
<name>A0AB94ILB9_9BACI</name>
<dbReference type="EMBL" id="ALAN01000084">
    <property type="protein sequence ID" value="ETI67866.1"/>
    <property type="molecule type" value="Genomic_DNA"/>
</dbReference>
<protein>
    <submittedName>
        <fullName evidence="1">Uncharacterized protein</fullName>
    </submittedName>
</protein>
<gene>
    <name evidence="1" type="ORF">BAVI_15296</name>
</gene>
<comment type="caution">
    <text evidence="1">The sequence shown here is derived from an EMBL/GenBank/DDBJ whole genome shotgun (WGS) entry which is preliminary data.</text>
</comment>
<reference evidence="1 2" key="1">
    <citation type="journal article" date="2014" name="Environ. Microbiol.">
        <title>The nitrate-ammonifying and nosZ-carrying bacterium Bacillus vireti is a potent source and sink for nitric and nitrous oxide under high nitrate conditions.</title>
        <authorList>
            <person name="Mania D."/>
            <person name="Heylen K."/>
            <person name="van Spanning R.J."/>
            <person name="Frostegard A."/>
        </authorList>
    </citation>
    <scope>NUCLEOTIDE SEQUENCE [LARGE SCALE GENOMIC DNA]</scope>
    <source>
        <strain evidence="1 2">LMG 21834</strain>
    </source>
</reference>
<evidence type="ECO:0000313" key="1">
    <source>
        <dbReference type="EMBL" id="ETI67866.1"/>
    </source>
</evidence>
<organism evidence="1 2">
    <name type="scientific">Neobacillus vireti LMG 21834</name>
    <dbReference type="NCBI Taxonomy" id="1131730"/>
    <lineage>
        <taxon>Bacteria</taxon>
        <taxon>Bacillati</taxon>
        <taxon>Bacillota</taxon>
        <taxon>Bacilli</taxon>
        <taxon>Bacillales</taxon>
        <taxon>Bacillaceae</taxon>
        <taxon>Neobacillus</taxon>
    </lineage>
</organism>
<sequence>MVIKDKYCEIERTINLEFVKKEMINTYKITESERISLVVILSVLDEKGEIKLLTTQAKNWLKIF</sequence>
<evidence type="ECO:0000313" key="2">
    <source>
        <dbReference type="Proteomes" id="UP000018877"/>
    </source>
</evidence>